<proteinExistence type="predicted"/>
<sequence length="642" mass="72611">MSPAALRDNFILQTCLSLRSCVRRQTWDATAFSLCPTSWGWHAAELQGALAHSALLHIGMGGKEVSKRRWCIEVNGRPLQDWPERRCGRRRLSTEEWAARLMIVCEFAGDPGEAPTGRQGEVTSAGDLEAPLVNEIMAAAPWRVLIQEVADHSAHINIKELRAYGEAMERVARKFPKSRATYFMDPTVTIGAVAKGRSPSWYVNEELRALLPHTVGHGHYPRAHFAPTRLNVADDPTRGRQVRPCRDGPAWLGYEGNDFARAFDQWASLPRQSRTTSDWARFLFKLLLPEPRAAWPWSWGLFDGTLGFPGEGPRRQALVHRRGASPASYRPLQPLTISRRARYMQDFAQWLGDFLRLTFEHLSEAEPREVAQALAAYCQHMFDSERPLGIYVETINGWIDQHRHLKRQLQLAWDVAWAWKKLVPAYHHRPTPVPVLLAQVSVALLWGWHDVAALLLLGFVAMLRPGELTKLVKEDALLPEALLSTAPRLYARVREPKTRHKAARLQHVRVDDEIAVPLLEAWLARLAPQERLWTGSAAQFRAAHDAVTRFLGISTADGVGLTPASLKAGGATWHFEQWENLPMLQWQGRWQASRTMEIYVQEVAAASLLPELPPQVRERIGLFASIAEPLLDQCRQMLHCRP</sequence>
<reference evidence="2" key="1">
    <citation type="submission" date="2023-10" db="EMBL/GenBank/DDBJ databases">
        <authorList>
            <person name="Chen Y."/>
            <person name="Shah S."/>
            <person name="Dougan E. K."/>
            <person name="Thang M."/>
            <person name="Chan C."/>
        </authorList>
    </citation>
    <scope>NUCLEOTIDE SEQUENCE [LARGE SCALE GENOMIC DNA]</scope>
</reference>
<dbReference type="Gene3D" id="1.10.443.10">
    <property type="entry name" value="Intergrase catalytic core"/>
    <property type="match status" value="1"/>
</dbReference>
<keyword evidence="3" id="KW-1185">Reference proteome</keyword>
<accession>A0ABN9XQT3</accession>
<name>A0ABN9XQT3_9DINO</name>
<comment type="caution">
    <text evidence="2">The sequence shown here is derived from an EMBL/GenBank/DDBJ whole genome shotgun (WGS) entry which is preliminary data.</text>
</comment>
<gene>
    <name evidence="2" type="ORF">PCOR1329_LOCUS78975</name>
</gene>
<evidence type="ECO:0000313" key="3">
    <source>
        <dbReference type="Proteomes" id="UP001189429"/>
    </source>
</evidence>
<dbReference type="SUPFAM" id="SSF56349">
    <property type="entry name" value="DNA breaking-rejoining enzymes"/>
    <property type="match status" value="1"/>
</dbReference>
<dbReference type="EMBL" id="CAUYUJ010021058">
    <property type="protein sequence ID" value="CAK0902320.1"/>
    <property type="molecule type" value="Genomic_DNA"/>
</dbReference>
<keyword evidence="1" id="KW-0233">DNA recombination</keyword>
<dbReference type="InterPro" id="IPR013762">
    <property type="entry name" value="Integrase-like_cat_sf"/>
</dbReference>
<dbReference type="InterPro" id="IPR011010">
    <property type="entry name" value="DNA_brk_join_enz"/>
</dbReference>
<organism evidence="2 3">
    <name type="scientific">Prorocentrum cordatum</name>
    <dbReference type="NCBI Taxonomy" id="2364126"/>
    <lineage>
        <taxon>Eukaryota</taxon>
        <taxon>Sar</taxon>
        <taxon>Alveolata</taxon>
        <taxon>Dinophyceae</taxon>
        <taxon>Prorocentrales</taxon>
        <taxon>Prorocentraceae</taxon>
        <taxon>Prorocentrum</taxon>
    </lineage>
</organism>
<dbReference type="Proteomes" id="UP001189429">
    <property type="component" value="Unassembled WGS sequence"/>
</dbReference>
<evidence type="ECO:0000256" key="1">
    <source>
        <dbReference type="ARBA" id="ARBA00023172"/>
    </source>
</evidence>
<evidence type="ECO:0000313" key="2">
    <source>
        <dbReference type="EMBL" id="CAK0902320.1"/>
    </source>
</evidence>
<protein>
    <submittedName>
        <fullName evidence="2">Uncharacterized protein</fullName>
    </submittedName>
</protein>